<evidence type="ECO:0000259" key="3">
    <source>
        <dbReference type="Pfam" id="PF00496"/>
    </source>
</evidence>
<protein>
    <submittedName>
        <fullName evidence="4">Putative ABC transporter-binding protein</fullName>
    </submittedName>
</protein>
<accession>A0A1E3AKN7</accession>
<dbReference type="Pfam" id="PF00496">
    <property type="entry name" value="SBP_bac_5"/>
    <property type="match status" value="1"/>
</dbReference>
<dbReference type="PROSITE" id="PS51257">
    <property type="entry name" value="PROKAR_LIPOPROTEIN"/>
    <property type="match status" value="1"/>
</dbReference>
<dbReference type="PATRIC" id="fig|1432052.4.peg.687"/>
<dbReference type="GO" id="GO:1904680">
    <property type="term" value="F:peptide transmembrane transporter activity"/>
    <property type="evidence" value="ECO:0007669"/>
    <property type="project" value="TreeGrafter"/>
</dbReference>
<feature type="chain" id="PRO_5009122988" evidence="2">
    <location>
        <begin position="29"/>
        <end position="672"/>
    </location>
</feature>
<feature type="region of interest" description="Disordered" evidence="1">
    <location>
        <begin position="24"/>
        <end position="65"/>
    </location>
</feature>
<dbReference type="Gene3D" id="3.40.190.10">
    <property type="entry name" value="Periplasmic binding protein-like II"/>
    <property type="match status" value="1"/>
</dbReference>
<organism evidence="4 5">
    <name type="scientific">Eisenbergiella tayi</name>
    <dbReference type="NCBI Taxonomy" id="1432052"/>
    <lineage>
        <taxon>Bacteria</taxon>
        <taxon>Bacillati</taxon>
        <taxon>Bacillota</taxon>
        <taxon>Clostridia</taxon>
        <taxon>Lachnospirales</taxon>
        <taxon>Lachnospiraceae</taxon>
        <taxon>Eisenbergiella</taxon>
    </lineage>
</organism>
<dbReference type="InterPro" id="IPR000914">
    <property type="entry name" value="SBP_5_dom"/>
</dbReference>
<dbReference type="SUPFAM" id="SSF53850">
    <property type="entry name" value="Periplasmic binding protein-like II"/>
    <property type="match status" value="1"/>
</dbReference>
<feature type="domain" description="Solute-binding protein family 5" evidence="3">
    <location>
        <begin position="138"/>
        <end position="537"/>
    </location>
</feature>
<feature type="compositionally biased region" description="Polar residues" evidence="1">
    <location>
        <begin position="34"/>
        <end position="47"/>
    </location>
</feature>
<dbReference type="PANTHER" id="PTHR30290">
    <property type="entry name" value="PERIPLASMIC BINDING COMPONENT OF ABC TRANSPORTER"/>
    <property type="match status" value="1"/>
</dbReference>
<dbReference type="EMBL" id="MCGH01000001">
    <property type="protein sequence ID" value="ODM08981.1"/>
    <property type="molecule type" value="Genomic_DNA"/>
</dbReference>
<sequence>MKKRKMMVLLMSVCLAAGSIGCGGQAPAAAPPSGEQQTAESTQTVGTETPAPDNLVRGGVGDGQYKESPLVHEQVEKGELPPIEERLPKEPAIVEVDEIGAYGGTYVGAAFGPSSGQVDTEGLRFQSLLTIEKDLKTFKPNLIQSYEINEDSTRFTIHLREGMKWSNGDDLTTDDWMFWYTDILTNTDVNPSVEAAYCSNGKPMVYEQTDPYTLDIVFEEPNPAFEITMARYATNIIRTFFAPKEYLKQWHKTYNPDADKLAKEEGYESWILCFKAHLDNSQAQTDCDAPDVYPWVLDRIDTNGNKFFARNPYYHVVDQEGNQLPYIDEQEAMIVQDKDVRALKLISGEIHAAGENPLPVSDYTMLKENEANGDYQVFLFENTRGSDCAFTFNITDKNPDLREIFTNVKFRQAMSYALDRNTINETLYYGKGTVRQATASADVSFMKEEFENAFIEYDVDKANALLDECGYEWNSAHTVRTMPNGQDFNIVLETIEEFVPMAEMACEYWNAVGVKVTLKQVERSYYLERGVGNERDMQAFTMDSVGEFNLRGAAFSRLRPGNAYDDLEFMRAYKDYWDSNGAKGEQPPAEIQEIYDDCLKFGTMSNTDPEYAALGESILKRISDQCWFIGVSVSPRLVIISNRLGNTPTEGTFANDYNFWKPYRGDTWYFKY</sequence>
<dbReference type="PANTHER" id="PTHR30290:SF62">
    <property type="entry name" value="OLIGOPEPTIDE ABC TRANSPORTER, PERIPLASMIC OLIGOPEPTIDE-BINDING PROTEIN"/>
    <property type="match status" value="1"/>
</dbReference>
<dbReference type="GO" id="GO:0015833">
    <property type="term" value="P:peptide transport"/>
    <property type="evidence" value="ECO:0007669"/>
    <property type="project" value="TreeGrafter"/>
</dbReference>
<evidence type="ECO:0000256" key="1">
    <source>
        <dbReference type="SAM" id="MobiDB-lite"/>
    </source>
</evidence>
<name>A0A1E3AKN7_9FIRM</name>
<dbReference type="Gene3D" id="3.10.105.10">
    <property type="entry name" value="Dipeptide-binding Protein, Domain 3"/>
    <property type="match status" value="1"/>
</dbReference>
<evidence type="ECO:0000256" key="2">
    <source>
        <dbReference type="SAM" id="SignalP"/>
    </source>
</evidence>
<dbReference type="RefSeq" id="WP_069151191.1">
    <property type="nucleotide sequence ID" value="NZ_MCGH01000001.1"/>
</dbReference>
<dbReference type="GO" id="GO:0042597">
    <property type="term" value="C:periplasmic space"/>
    <property type="evidence" value="ECO:0007669"/>
    <property type="project" value="UniProtKB-ARBA"/>
</dbReference>
<gene>
    <name evidence="4" type="ORF">BEI61_00610</name>
</gene>
<evidence type="ECO:0000313" key="4">
    <source>
        <dbReference type="EMBL" id="ODM08981.1"/>
    </source>
</evidence>
<keyword evidence="2" id="KW-0732">Signal</keyword>
<dbReference type="CDD" id="cd08500">
    <property type="entry name" value="PBP2_NikA_DppA_OppA_like_4"/>
    <property type="match status" value="1"/>
</dbReference>
<dbReference type="GO" id="GO:0043190">
    <property type="term" value="C:ATP-binding cassette (ABC) transporter complex"/>
    <property type="evidence" value="ECO:0007669"/>
    <property type="project" value="InterPro"/>
</dbReference>
<comment type="caution">
    <text evidence="4">The sequence shown here is derived from an EMBL/GenBank/DDBJ whole genome shotgun (WGS) entry which is preliminary data.</text>
</comment>
<dbReference type="AlphaFoldDB" id="A0A1E3AKN7"/>
<dbReference type="Proteomes" id="UP000094067">
    <property type="component" value="Unassembled WGS sequence"/>
</dbReference>
<evidence type="ECO:0000313" key="5">
    <source>
        <dbReference type="Proteomes" id="UP000094067"/>
    </source>
</evidence>
<dbReference type="InterPro" id="IPR039424">
    <property type="entry name" value="SBP_5"/>
</dbReference>
<reference evidence="4 5" key="1">
    <citation type="submission" date="2016-07" db="EMBL/GenBank/DDBJ databases">
        <title>Characterization of isolates of Eisenbergiella tayi derived from blood cultures, using whole genome sequencing.</title>
        <authorList>
            <person name="Burdz T."/>
            <person name="Wiebe D."/>
            <person name="Huynh C."/>
            <person name="Bernard K."/>
        </authorList>
    </citation>
    <scope>NUCLEOTIDE SEQUENCE [LARGE SCALE GENOMIC DNA]</scope>
    <source>
        <strain evidence="4 5">NML 110608</strain>
    </source>
</reference>
<feature type="signal peptide" evidence="2">
    <location>
        <begin position="1"/>
        <end position="28"/>
    </location>
</feature>
<proteinExistence type="predicted"/>